<gene>
    <name evidence="2" type="ORF">POM88_021362</name>
</gene>
<name>A0AAD8MSQ2_9APIA</name>
<feature type="domain" description="CPL3 ARM repeat" evidence="1">
    <location>
        <begin position="44"/>
        <end position="139"/>
    </location>
</feature>
<evidence type="ECO:0000313" key="3">
    <source>
        <dbReference type="Proteomes" id="UP001237642"/>
    </source>
</evidence>
<protein>
    <recommendedName>
        <fullName evidence="1">CPL3 ARM repeat domain-containing protein</fullName>
    </recommendedName>
</protein>
<reference evidence="2" key="2">
    <citation type="submission" date="2023-05" db="EMBL/GenBank/DDBJ databases">
        <authorList>
            <person name="Schelkunov M.I."/>
        </authorList>
    </citation>
    <scope>NUCLEOTIDE SEQUENCE</scope>
    <source>
        <strain evidence="2">Hsosn_3</strain>
        <tissue evidence="2">Leaf</tissue>
    </source>
</reference>
<accession>A0AAD8MSQ2</accession>
<dbReference type="InterPro" id="IPR057473">
    <property type="entry name" value="ARM_CPL3"/>
</dbReference>
<dbReference type="Pfam" id="PF25505">
    <property type="entry name" value="ARM_CPL3"/>
    <property type="match status" value="1"/>
</dbReference>
<dbReference type="Proteomes" id="UP001237642">
    <property type="component" value="Unassembled WGS sequence"/>
</dbReference>
<comment type="caution">
    <text evidence="2">The sequence shown here is derived from an EMBL/GenBank/DDBJ whole genome shotgun (WGS) entry which is preliminary data.</text>
</comment>
<reference evidence="2" key="1">
    <citation type="submission" date="2023-02" db="EMBL/GenBank/DDBJ databases">
        <title>Genome of toxic invasive species Heracleum sosnowskyi carries increased number of genes despite the absence of recent whole-genome duplications.</title>
        <authorList>
            <person name="Schelkunov M."/>
            <person name="Shtratnikova V."/>
            <person name="Makarenko M."/>
            <person name="Klepikova A."/>
            <person name="Omelchenko D."/>
            <person name="Novikova G."/>
            <person name="Obukhova E."/>
            <person name="Bogdanov V."/>
            <person name="Penin A."/>
            <person name="Logacheva M."/>
        </authorList>
    </citation>
    <scope>NUCLEOTIDE SEQUENCE</scope>
    <source>
        <strain evidence="2">Hsosn_3</strain>
        <tissue evidence="2">Leaf</tissue>
    </source>
</reference>
<organism evidence="2 3">
    <name type="scientific">Heracleum sosnowskyi</name>
    <dbReference type="NCBI Taxonomy" id="360622"/>
    <lineage>
        <taxon>Eukaryota</taxon>
        <taxon>Viridiplantae</taxon>
        <taxon>Streptophyta</taxon>
        <taxon>Embryophyta</taxon>
        <taxon>Tracheophyta</taxon>
        <taxon>Spermatophyta</taxon>
        <taxon>Magnoliopsida</taxon>
        <taxon>eudicotyledons</taxon>
        <taxon>Gunneridae</taxon>
        <taxon>Pentapetalae</taxon>
        <taxon>asterids</taxon>
        <taxon>campanulids</taxon>
        <taxon>Apiales</taxon>
        <taxon>Apiaceae</taxon>
        <taxon>Apioideae</taxon>
        <taxon>apioid superclade</taxon>
        <taxon>Tordylieae</taxon>
        <taxon>Tordyliinae</taxon>
        <taxon>Heracleum</taxon>
    </lineage>
</organism>
<keyword evidence="3" id="KW-1185">Reference proteome</keyword>
<sequence>MATLGGIKDSSASSQNSLELDCLAHFAVDEHNKKESQHSTFCYRSYAGVFSRLQNLVDILRNVHLDVSLPQKDALIQKTFVSIQTIKQVFFSMSQNLKEQNKAVLSRLFAHITSQKPPLFSSEQMAEIQVILPSLGSVFMSPSVANTVMGE</sequence>
<evidence type="ECO:0000259" key="1">
    <source>
        <dbReference type="Pfam" id="PF25505"/>
    </source>
</evidence>
<dbReference type="EMBL" id="JAUIZM010000005">
    <property type="protein sequence ID" value="KAK1383627.1"/>
    <property type="molecule type" value="Genomic_DNA"/>
</dbReference>
<proteinExistence type="predicted"/>
<evidence type="ECO:0000313" key="2">
    <source>
        <dbReference type="EMBL" id="KAK1383627.1"/>
    </source>
</evidence>
<dbReference type="AlphaFoldDB" id="A0AAD8MSQ2"/>
<dbReference type="Gene3D" id="3.10.450.10">
    <property type="match status" value="1"/>
</dbReference>